<feature type="domain" description="C2H2-type" evidence="3">
    <location>
        <begin position="183"/>
        <end position="213"/>
    </location>
</feature>
<dbReference type="PROSITE" id="PS50157">
    <property type="entry name" value="ZINC_FINGER_C2H2_2"/>
    <property type="match status" value="1"/>
</dbReference>
<feature type="region of interest" description="Disordered" evidence="2">
    <location>
        <begin position="525"/>
        <end position="544"/>
    </location>
</feature>
<dbReference type="Proteomes" id="UP001174694">
    <property type="component" value="Unassembled WGS sequence"/>
</dbReference>
<sequence length="544" mass="57477">MTHLHQASQDPEVAVLLRQFQQLLLRYSPTELTALLNSASSTDVAHQPLPIRPGMPNSLVTGTERTLSPGYSSSASVAYSSYSPADGLPQSRGLPRGRPANQKRPTTLGGSPIGRRSGQGQFPAASSRPSSRSSTTPYENGAPYECPFCLDWSKAVPLRVSPIKRVNDLKRHIERDHHGNKIWACPAGGCGAMFDVRKAYEAHAKAAHQGRDGATPAVAAARDVGFETCPQVVFACGFENCESVYDAAAPEQGGADRTARAYRQHVAGHFQGRSAPSRWSYGRLLRNLVVHVAGGDSWKDAPQEFGSTAWNPDPASSLVLKKMLETGHLVDGPHLAECVTALAAGGLSAEQVAGLAVPKRDRCRLHGIYHGDPAAPGPDHSHYSHAGPLGGAISYVSVAAGTASQGAVFSSESLAVGPALSTVATGAWTDPYGNVACMPPYTLGMPAGPVAGSAYTLPSQSVGPWTPLGYSDEHHHPYTRVFDPVLAQDMPQHGGSLAHSPLTEELPTMGDAAATSAFYRPIADRKQASMSEYSPPGSTVYHDD</sequence>
<feature type="compositionally biased region" description="Low complexity" evidence="2">
    <location>
        <begin position="123"/>
        <end position="136"/>
    </location>
</feature>
<feature type="compositionally biased region" description="Low complexity" evidence="2">
    <location>
        <begin position="68"/>
        <end position="85"/>
    </location>
</feature>
<evidence type="ECO:0000256" key="1">
    <source>
        <dbReference type="PROSITE-ProRule" id="PRU00042"/>
    </source>
</evidence>
<accession>A0AA38RVN7</accession>
<protein>
    <recommendedName>
        <fullName evidence="3">C2H2-type domain-containing protein</fullName>
    </recommendedName>
</protein>
<evidence type="ECO:0000259" key="3">
    <source>
        <dbReference type="PROSITE" id="PS50157"/>
    </source>
</evidence>
<keyword evidence="1" id="KW-0479">Metal-binding</keyword>
<name>A0AA38RVN7_9PEZI</name>
<keyword evidence="1" id="KW-0862">Zinc</keyword>
<dbReference type="PROSITE" id="PS00028">
    <property type="entry name" value="ZINC_FINGER_C2H2_1"/>
    <property type="match status" value="1"/>
</dbReference>
<evidence type="ECO:0000313" key="4">
    <source>
        <dbReference type="EMBL" id="KAJ9148837.1"/>
    </source>
</evidence>
<evidence type="ECO:0000313" key="5">
    <source>
        <dbReference type="Proteomes" id="UP001174694"/>
    </source>
</evidence>
<dbReference type="EMBL" id="JANBVO010000011">
    <property type="protein sequence ID" value="KAJ9148837.1"/>
    <property type="molecule type" value="Genomic_DNA"/>
</dbReference>
<dbReference type="AlphaFoldDB" id="A0AA38RVN7"/>
<gene>
    <name evidence="4" type="ORF">NKR23_g4661</name>
</gene>
<reference evidence="4" key="1">
    <citation type="submission" date="2022-07" db="EMBL/GenBank/DDBJ databases">
        <title>Fungi with potential for degradation of polypropylene.</title>
        <authorList>
            <person name="Gostincar C."/>
        </authorList>
    </citation>
    <scope>NUCLEOTIDE SEQUENCE</scope>
    <source>
        <strain evidence="4">EXF-13308</strain>
    </source>
</reference>
<keyword evidence="5" id="KW-1185">Reference proteome</keyword>
<comment type="caution">
    <text evidence="4">The sequence shown here is derived from an EMBL/GenBank/DDBJ whole genome shotgun (WGS) entry which is preliminary data.</text>
</comment>
<dbReference type="InterPro" id="IPR013087">
    <property type="entry name" value="Znf_C2H2_type"/>
</dbReference>
<proteinExistence type="predicted"/>
<feature type="region of interest" description="Disordered" evidence="2">
    <location>
        <begin position="43"/>
        <end position="138"/>
    </location>
</feature>
<dbReference type="GO" id="GO:0008270">
    <property type="term" value="F:zinc ion binding"/>
    <property type="evidence" value="ECO:0007669"/>
    <property type="project" value="UniProtKB-KW"/>
</dbReference>
<organism evidence="4 5">
    <name type="scientific">Pleurostoma richardsiae</name>
    <dbReference type="NCBI Taxonomy" id="41990"/>
    <lineage>
        <taxon>Eukaryota</taxon>
        <taxon>Fungi</taxon>
        <taxon>Dikarya</taxon>
        <taxon>Ascomycota</taxon>
        <taxon>Pezizomycotina</taxon>
        <taxon>Sordariomycetes</taxon>
        <taxon>Sordariomycetidae</taxon>
        <taxon>Calosphaeriales</taxon>
        <taxon>Pleurostomataceae</taxon>
        <taxon>Pleurostoma</taxon>
    </lineage>
</organism>
<evidence type="ECO:0000256" key="2">
    <source>
        <dbReference type="SAM" id="MobiDB-lite"/>
    </source>
</evidence>
<keyword evidence="1" id="KW-0863">Zinc-finger</keyword>
<dbReference type="Gene3D" id="3.30.160.60">
    <property type="entry name" value="Classic Zinc Finger"/>
    <property type="match status" value="1"/>
</dbReference>